<dbReference type="Pfam" id="PF00975">
    <property type="entry name" value="Thioesterase"/>
    <property type="match status" value="1"/>
</dbReference>
<evidence type="ECO:0000313" key="7">
    <source>
        <dbReference type="Proteomes" id="UP000437862"/>
    </source>
</evidence>
<reference evidence="4 7" key="3">
    <citation type="submission" date="2019-12" db="EMBL/GenBank/DDBJ databases">
        <title>Draft Genome Sequences of Six Type Strains of the Genus Massilia.</title>
        <authorList>
            <person name="Miess H."/>
            <person name="Frediansyah A."/>
            <person name="Goeker M."/>
            <person name="Gross H."/>
        </authorList>
    </citation>
    <scope>NUCLEOTIDE SEQUENCE [LARGE SCALE GENOMIC DNA]</scope>
    <source>
        <strain evidence="4 7">DSM 26639</strain>
    </source>
</reference>
<evidence type="ECO:0000313" key="4">
    <source>
        <dbReference type="EMBL" id="QGZ37682.1"/>
    </source>
</evidence>
<feature type="domain" description="Thioesterase TesA-like" evidence="3">
    <location>
        <begin position="20"/>
        <end position="243"/>
    </location>
</feature>
<gene>
    <name evidence="4" type="ORF">GO485_00490</name>
    <name evidence="5" type="ORF">IP92_04473</name>
</gene>
<organism evidence="5 6">
    <name type="scientific">Pseudoduganella flava</name>
    <dbReference type="NCBI Taxonomy" id="871742"/>
    <lineage>
        <taxon>Bacteria</taxon>
        <taxon>Pseudomonadati</taxon>
        <taxon>Pseudomonadota</taxon>
        <taxon>Betaproteobacteria</taxon>
        <taxon>Burkholderiales</taxon>
        <taxon>Oxalobacteraceae</taxon>
        <taxon>Telluria group</taxon>
        <taxon>Pseudoduganella</taxon>
    </lineage>
</organism>
<dbReference type="InterPro" id="IPR020802">
    <property type="entry name" value="TesA-like"/>
</dbReference>
<name>A0A562PHL4_9BURK</name>
<dbReference type="PANTHER" id="PTHR11487">
    <property type="entry name" value="THIOESTERASE"/>
    <property type="match status" value="1"/>
</dbReference>
<keyword evidence="2 4" id="KW-0378">Hydrolase</keyword>
<dbReference type="EMBL" id="VLKW01000010">
    <property type="protein sequence ID" value="TWI43955.1"/>
    <property type="molecule type" value="Genomic_DNA"/>
</dbReference>
<reference evidence="5" key="2">
    <citation type="submission" date="2019-07" db="EMBL/GenBank/DDBJ databases">
        <authorList>
            <person name="Whitman W."/>
            <person name="Huntemann M."/>
            <person name="Clum A."/>
            <person name="Pillay M."/>
            <person name="Palaniappan K."/>
            <person name="Varghese N."/>
            <person name="Mikhailova N."/>
            <person name="Stamatis D."/>
            <person name="Reddy T."/>
            <person name="Daum C."/>
            <person name="Shapiro N."/>
            <person name="Ivanova N."/>
            <person name="Kyrpides N."/>
            <person name="Woyke T."/>
        </authorList>
    </citation>
    <scope>NUCLEOTIDE SEQUENCE</scope>
    <source>
        <strain evidence="5">CGMCC 1.10685</strain>
    </source>
</reference>
<dbReference type="InterPro" id="IPR012223">
    <property type="entry name" value="TEII"/>
</dbReference>
<dbReference type="Proteomes" id="UP000315112">
    <property type="component" value="Unassembled WGS sequence"/>
</dbReference>
<dbReference type="AlphaFoldDB" id="A0A562PHL4"/>
<dbReference type="SUPFAM" id="SSF53474">
    <property type="entry name" value="alpha/beta-Hydrolases"/>
    <property type="match status" value="1"/>
</dbReference>
<evidence type="ECO:0000256" key="2">
    <source>
        <dbReference type="ARBA" id="ARBA00022801"/>
    </source>
</evidence>
<dbReference type="SMART" id="SM00824">
    <property type="entry name" value="PKS_TE"/>
    <property type="match status" value="1"/>
</dbReference>
<comment type="similarity">
    <text evidence="1">Belongs to the thioesterase family.</text>
</comment>
<proteinExistence type="inferred from homology"/>
<sequence>MAQPWFVSFNPGIEPELRLICIPFAGGGASAFRPWGAALSARLEVVAVQPPGRESRFREAPLRDIATIVEQLGTALAAGLDRPFALFGHSMGALVAFELARWLRRQGLPLPRHLILSGRRAASLPLDRRPYHDLPDADLLDEIRRMRGTDDGLLQNDELMALLLPTIRADFAAHDTYRYRPEPPLPVPLSIFGGRDDVTTPPETVAAWAEHGTAGARVHLFDGGHFFINDARAAVLRTIEDELAAAGHIRRSEDLVM</sequence>
<dbReference type="InterPro" id="IPR001031">
    <property type="entry name" value="Thioesterase"/>
</dbReference>
<dbReference type="GO" id="GO:0016787">
    <property type="term" value="F:hydrolase activity"/>
    <property type="evidence" value="ECO:0007669"/>
    <property type="project" value="UniProtKB-KW"/>
</dbReference>
<dbReference type="GO" id="GO:0008610">
    <property type="term" value="P:lipid biosynthetic process"/>
    <property type="evidence" value="ECO:0007669"/>
    <property type="project" value="TreeGrafter"/>
</dbReference>
<protein>
    <submittedName>
        <fullName evidence="4">Alpha/beta fold hydrolase</fullName>
    </submittedName>
    <submittedName>
        <fullName evidence="5">Surfactin synthase thioesterase subunit</fullName>
    </submittedName>
</protein>
<evidence type="ECO:0000256" key="1">
    <source>
        <dbReference type="ARBA" id="ARBA00007169"/>
    </source>
</evidence>
<reference evidence="5 6" key="1">
    <citation type="journal article" date="2015" name="Stand. Genomic Sci.">
        <title>Genomic Encyclopedia of Bacterial and Archaeal Type Strains, Phase III: the genomes of soil and plant-associated and newly described type strains.</title>
        <authorList>
            <person name="Whitman W.B."/>
            <person name="Woyke T."/>
            <person name="Klenk H.P."/>
            <person name="Zhou Y."/>
            <person name="Lilburn T.G."/>
            <person name="Beck B.J."/>
            <person name="De Vos P."/>
            <person name="Vandamme P."/>
            <person name="Eisen J.A."/>
            <person name="Garrity G."/>
            <person name="Hugenholtz P."/>
            <person name="Kyrpides N.C."/>
        </authorList>
    </citation>
    <scope>NUCLEOTIDE SEQUENCE [LARGE SCALE GENOMIC DNA]</scope>
    <source>
        <strain evidence="5 6">CGMCC 1.10685</strain>
    </source>
</reference>
<evidence type="ECO:0000313" key="5">
    <source>
        <dbReference type="EMBL" id="TWI43955.1"/>
    </source>
</evidence>
<dbReference type="Gene3D" id="3.40.50.1820">
    <property type="entry name" value="alpha/beta hydrolase"/>
    <property type="match status" value="1"/>
</dbReference>
<keyword evidence="7" id="KW-1185">Reference proteome</keyword>
<evidence type="ECO:0000313" key="6">
    <source>
        <dbReference type="Proteomes" id="UP000315112"/>
    </source>
</evidence>
<evidence type="ECO:0000259" key="3">
    <source>
        <dbReference type="SMART" id="SM00824"/>
    </source>
</evidence>
<dbReference type="PANTHER" id="PTHR11487:SF0">
    <property type="entry name" value="S-ACYL FATTY ACID SYNTHASE THIOESTERASE, MEDIUM CHAIN"/>
    <property type="match status" value="1"/>
</dbReference>
<dbReference type="InterPro" id="IPR029058">
    <property type="entry name" value="AB_hydrolase_fold"/>
</dbReference>
<dbReference type="Proteomes" id="UP000437862">
    <property type="component" value="Chromosome"/>
</dbReference>
<accession>A0A562PHL4</accession>
<dbReference type="EMBL" id="CP046904">
    <property type="protein sequence ID" value="QGZ37682.1"/>
    <property type="molecule type" value="Genomic_DNA"/>
</dbReference>